<dbReference type="OrthoDB" id="190848at2"/>
<evidence type="ECO:0008006" key="3">
    <source>
        <dbReference type="Google" id="ProtNLM"/>
    </source>
</evidence>
<dbReference type="InterPro" id="IPR021352">
    <property type="entry name" value="DUF2971"/>
</dbReference>
<proteinExistence type="predicted"/>
<dbReference type="RefSeq" id="WP_105214028.1">
    <property type="nucleotide sequence ID" value="NZ_CP027062.1"/>
</dbReference>
<dbReference type="EMBL" id="CP027062">
    <property type="protein sequence ID" value="AVI49759.1"/>
    <property type="molecule type" value="Genomic_DNA"/>
</dbReference>
<name>A0A2S0HST2_9FLAO</name>
<gene>
    <name evidence="1" type="ORF">C5O00_00700</name>
</gene>
<evidence type="ECO:0000313" key="1">
    <source>
        <dbReference type="EMBL" id="AVI49759.1"/>
    </source>
</evidence>
<dbReference type="Proteomes" id="UP000238442">
    <property type="component" value="Chromosome"/>
</dbReference>
<accession>A0A2S0HST2</accession>
<reference evidence="1 2" key="1">
    <citation type="submission" date="2018-02" db="EMBL/GenBank/DDBJ databases">
        <title>Genomic analysis of the strain RR4-38 isolated from a seawater recirculating aquaculture system.</title>
        <authorList>
            <person name="Kim Y.-S."/>
            <person name="Jang Y.H."/>
            <person name="Kim K.-H."/>
        </authorList>
    </citation>
    <scope>NUCLEOTIDE SEQUENCE [LARGE SCALE GENOMIC DNA]</scope>
    <source>
        <strain evidence="1 2">RR4-38</strain>
    </source>
</reference>
<organism evidence="1 2">
    <name type="scientific">Pukyongia salina</name>
    <dbReference type="NCBI Taxonomy" id="2094025"/>
    <lineage>
        <taxon>Bacteria</taxon>
        <taxon>Pseudomonadati</taxon>
        <taxon>Bacteroidota</taxon>
        <taxon>Flavobacteriia</taxon>
        <taxon>Flavobacteriales</taxon>
        <taxon>Flavobacteriaceae</taxon>
        <taxon>Pukyongia</taxon>
    </lineage>
</organism>
<keyword evidence="2" id="KW-1185">Reference proteome</keyword>
<dbReference type="AlphaFoldDB" id="A0A2S0HST2"/>
<evidence type="ECO:0000313" key="2">
    <source>
        <dbReference type="Proteomes" id="UP000238442"/>
    </source>
</evidence>
<sequence length="251" mass="29580">MNEFEIDDKYKLVLKPGDGNIWDVLKDGELISHPEFLYKYYPLNVYSIDCLFRSYFYLSNPSQFNDPFDCNINLIETVEGIESMNTVVRNNYSTAGVCCLSQNIDNHLMWAHYTNNYDGFTLQFKDMQIESPLSDYKAYGLRPVIYTSSPKKVNSSEPYAHQYLFTTKLKHWEYESEWRIVTDLKDSKHREMYFVPENVTAIYVGHKVVDNNIGLYNLILDIQEQKYPNAIVYVVYPHSTELKLMFERVLN</sequence>
<dbReference type="KEGG" id="aue:C5O00_00700"/>
<dbReference type="Pfam" id="PF11185">
    <property type="entry name" value="DUF2971"/>
    <property type="match status" value="1"/>
</dbReference>
<protein>
    <recommendedName>
        <fullName evidence="3">DUF2971 domain-containing protein</fullName>
    </recommendedName>
</protein>